<proteinExistence type="predicted"/>
<dbReference type="KEGG" id="mng:MNEG_7138"/>
<dbReference type="GeneID" id="25740014"/>
<dbReference type="Pfam" id="PF01844">
    <property type="entry name" value="HNH"/>
    <property type="match status" value="1"/>
</dbReference>
<organism evidence="2 3">
    <name type="scientific">Monoraphidium neglectum</name>
    <dbReference type="NCBI Taxonomy" id="145388"/>
    <lineage>
        <taxon>Eukaryota</taxon>
        <taxon>Viridiplantae</taxon>
        <taxon>Chlorophyta</taxon>
        <taxon>core chlorophytes</taxon>
        <taxon>Chlorophyceae</taxon>
        <taxon>CS clade</taxon>
        <taxon>Sphaeropleales</taxon>
        <taxon>Selenastraceae</taxon>
        <taxon>Monoraphidium</taxon>
    </lineage>
</organism>
<sequence>MGSVGHTAQQSRKAAFHGPYMNLLDTLCHHKDFLQIQQRDEPDSKREYDRELVLRFLAMKRSYNVFKTPLASFLIEELVQHHQADTAELKRLEAMFKNTTSVVWQIWGPEACRKPAACGGRSAFSEPLWDATMVGVCEELEQAGNNRRRGELVGKAADIREAYKKLCADKTFEDNLKTNSRRNIQRRIAMLRGMLVEAAPPTRLDARRAFPNDIKRQLWAEPAARGRQLVCGLCNQIIHQVGDAEVDHVTPWSHGGATTASNAQLVHR</sequence>
<accession>A0A0D2JNU8</accession>
<evidence type="ECO:0000313" key="3">
    <source>
        <dbReference type="Proteomes" id="UP000054498"/>
    </source>
</evidence>
<dbReference type="CDD" id="cd00085">
    <property type="entry name" value="HNHc"/>
    <property type="match status" value="1"/>
</dbReference>
<dbReference type="InterPro" id="IPR002711">
    <property type="entry name" value="HNH"/>
</dbReference>
<dbReference type="GO" id="GO:0008270">
    <property type="term" value="F:zinc ion binding"/>
    <property type="evidence" value="ECO:0007669"/>
    <property type="project" value="InterPro"/>
</dbReference>
<name>A0A0D2JNU8_9CHLO</name>
<evidence type="ECO:0000313" key="2">
    <source>
        <dbReference type="EMBL" id="KIZ00823.1"/>
    </source>
</evidence>
<dbReference type="OrthoDB" id="536252at2759"/>
<dbReference type="Gene3D" id="1.10.30.50">
    <property type="match status" value="1"/>
</dbReference>
<dbReference type="InterPro" id="IPR003615">
    <property type="entry name" value="HNH_nuc"/>
</dbReference>
<gene>
    <name evidence="2" type="ORF">MNEG_7138</name>
</gene>
<reference evidence="2 3" key="1">
    <citation type="journal article" date="2013" name="BMC Genomics">
        <title>Reconstruction of the lipid metabolism for the microalga Monoraphidium neglectum from its genome sequence reveals characteristics suitable for biofuel production.</title>
        <authorList>
            <person name="Bogen C."/>
            <person name="Al-Dilaimi A."/>
            <person name="Albersmeier A."/>
            <person name="Wichmann J."/>
            <person name="Grundmann M."/>
            <person name="Rupp O."/>
            <person name="Lauersen K.J."/>
            <person name="Blifernez-Klassen O."/>
            <person name="Kalinowski J."/>
            <person name="Goesmann A."/>
            <person name="Mussgnug J.H."/>
            <person name="Kruse O."/>
        </authorList>
    </citation>
    <scope>NUCLEOTIDE SEQUENCE [LARGE SCALE GENOMIC DNA]</scope>
    <source>
        <strain evidence="2 3">SAG 48.87</strain>
    </source>
</reference>
<protein>
    <recommendedName>
        <fullName evidence="1">HNH domain-containing protein</fullName>
    </recommendedName>
</protein>
<dbReference type="STRING" id="145388.A0A0D2JNU8"/>
<feature type="domain" description="HNH" evidence="1">
    <location>
        <begin position="231"/>
        <end position="268"/>
    </location>
</feature>
<dbReference type="PANTHER" id="PTHR39639">
    <property type="entry name" value="CHROMOSOME 16, WHOLE GENOME SHOTGUN SEQUENCE"/>
    <property type="match status" value="1"/>
</dbReference>
<dbReference type="Proteomes" id="UP000054498">
    <property type="component" value="Unassembled WGS sequence"/>
</dbReference>
<evidence type="ECO:0000259" key="1">
    <source>
        <dbReference type="Pfam" id="PF01844"/>
    </source>
</evidence>
<dbReference type="GO" id="GO:0003676">
    <property type="term" value="F:nucleic acid binding"/>
    <property type="evidence" value="ECO:0007669"/>
    <property type="project" value="InterPro"/>
</dbReference>
<dbReference type="RefSeq" id="XP_013899842.1">
    <property type="nucleotide sequence ID" value="XM_014044388.1"/>
</dbReference>
<dbReference type="AlphaFoldDB" id="A0A0D2JNU8"/>
<dbReference type="PANTHER" id="PTHR39639:SF1">
    <property type="entry name" value="DUF262 DOMAIN-CONTAINING PROTEIN"/>
    <property type="match status" value="1"/>
</dbReference>
<dbReference type="EMBL" id="KK101455">
    <property type="protein sequence ID" value="KIZ00823.1"/>
    <property type="molecule type" value="Genomic_DNA"/>
</dbReference>
<dbReference type="GO" id="GO:0004519">
    <property type="term" value="F:endonuclease activity"/>
    <property type="evidence" value="ECO:0007669"/>
    <property type="project" value="InterPro"/>
</dbReference>
<keyword evidence="3" id="KW-1185">Reference proteome</keyword>